<dbReference type="CDD" id="cd12266">
    <property type="entry name" value="RRM_like_XS"/>
    <property type="match status" value="1"/>
</dbReference>
<dbReference type="Proteomes" id="UP001165190">
    <property type="component" value="Unassembled WGS sequence"/>
</dbReference>
<dbReference type="Pfam" id="PF03468">
    <property type="entry name" value="XS"/>
    <property type="match status" value="1"/>
</dbReference>
<dbReference type="PANTHER" id="PTHR21596">
    <property type="entry name" value="RIBONUCLEASE P SUBUNIT P38"/>
    <property type="match status" value="1"/>
</dbReference>
<sequence>MSNVEKKDDEMFVYPWMGIIANIPTTVQNGRNVGGSGSGLREDLKKKGFNPLRVHPLWNWRGHSGFAIVEFKKEWDGFNNAIMFEKSFDLENCGKKDYFSPTRQTDKLYGWVAREDDYHARGLVGDYLKNNGDLKSVSDKESEDQRKASQLVTTLTNTLETKNLRLKEMESKYSHVKMCFRALMDEKEEIIKAYNEESKRMQENAHDHFKKISLEHEKMARQFSDQKTELEQREKELFDREAQNEAETRKLLHQKKMNEMATLEQKKADESMLRLAEEQKREKEKLHGRIIELEKQLDAKQALELEIQSMKGQLEVMQHMKGDGEMMQKMKAIQEQLKEKEEEWDGVEELYNTLLVRERVISNELLDARKELITGLNDISTGTRASIGVKRLGELDIKPFRIAARRKYKGVEANLKAAELCSQFQDYLLDPHWHPFKTLTDKDGNSKGILDEEDERLKATMSEHGEEVYNAVVTAITERNEYNPSGTYVVPELWNFKEGKKATLKEGVDFLLKQWKQVKRKKH</sequence>
<dbReference type="InterPro" id="IPR005379">
    <property type="entry name" value="FDM1-5/IDN2_XH"/>
</dbReference>
<evidence type="ECO:0000313" key="4">
    <source>
        <dbReference type="EMBL" id="GMI92151.1"/>
    </source>
</evidence>
<evidence type="ECO:0000259" key="3">
    <source>
        <dbReference type="Pfam" id="PF03469"/>
    </source>
</evidence>
<dbReference type="OrthoDB" id="1892195at2759"/>
<comment type="caution">
    <text evidence="4">The sequence shown here is derived from an EMBL/GenBank/DDBJ whole genome shotgun (WGS) entry which is preliminary data.</text>
</comment>
<reference evidence="4" key="1">
    <citation type="submission" date="2023-05" db="EMBL/GenBank/DDBJ databases">
        <title>Genome and transcriptome analyses reveal genes involved in the formation of fine ridges on petal epidermal cells in Hibiscus trionum.</title>
        <authorList>
            <person name="Koshimizu S."/>
            <person name="Masuda S."/>
            <person name="Ishii T."/>
            <person name="Shirasu K."/>
            <person name="Hoshino A."/>
            <person name="Arita M."/>
        </authorList>
    </citation>
    <scope>NUCLEOTIDE SEQUENCE</scope>
    <source>
        <strain evidence="4">Hamamatsu line</strain>
    </source>
</reference>
<gene>
    <name evidence="4" type="ORF">HRI_002884400</name>
</gene>
<feature type="domain" description="Factor of DNA methylation 1-5/IDN2" evidence="3">
    <location>
        <begin position="390"/>
        <end position="521"/>
    </location>
</feature>
<name>A0A9W7M998_HIBTR</name>
<feature type="coiled-coil region" evidence="1">
    <location>
        <begin position="276"/>
        <end position="350"/>
    </location>
</feature>
<dbReference type="InterPro" id="IPR005380">
    <property type="entry name" value="XS_domain"/>
</dbReference>
<protein>
    <submittedName>
        <fullName evidence="4">Factor of DNA methylation 4</fullName>
    </submittedName>
</protein>
<feature type="domain" description="XS" evidence="2">
    <location>
        <begin position="9"/>
        <end position="119"/>
    </location>
</feature>
<evidence type="ECO:0000313" key="5">
    <source>
        <dbReference type="Proteomes" id="UP001165190"/>
    </source>
</evidence>
<evidence type="ECO:0000259" key="2">
    <source>
        <dbReference type="Pfam" id="PF03468"/>
    </source>
</evidence>
<organism evidence="4 5">
    <name type="scientific">Hibiscus trionum</name>
    <name type="common">Flower of an hour</name>
    <dbReference type="NCBI Taxonomy" id="183268"/>
    <lineage>
        <taxon>Eukaryota</taxon>
        <taxon>Viridiplantae</taxon>
        <taxon>Streptophyta</taxon>
        <taxon>Embryophyta</taxon>
        <taxon>Tracheophyta</taxon>
        <taxon>Spermatophyta</taxon>
        <taxon>Magnoliopsida</taxon>
        <taxon>eudicotyledons</taxon>
        <taxon>Gunneridae</taxon>
        <taxon>Pentapetalae</taxon>
        <taxon>rosids</taxon>
        <taxon>malvids</taxon>
        <taxon>Malvales</taxon>
        <taxon>Malvaceae</taxon>
        <taxon>Malvoideae</taxon>
        <taxon>Hibiscus</taxon>
    </lineage>
</organism>
<dbReference type="EMBL" id="BSYR01000024">
    <property type="protein sequence ID" value="GMI92151.1"/>
    <property type="molecule type" value="Genomic_DNA"/>
</dbReference>
<dbReference type="AlphaFoldDB" id="A0A9W7M998"/>
<dbReference type="InterPro" id="IPR038588">
    <property type="entry name" value="XS_domain_sf"/>
</dbReference>
<dbReference type="InterPro" id="IPR045177">
    <property type="entry name" value="FDM1-5/IDN2"/>
</dbReference>
<feature type="coiled-coil region" evidence="1">
    <location>
        <begin position="152"/>
        <end position="240"/>
    </location>
</feature>
<accession>A0A9W7M998</accession>
<proteinExistence type="predicted"/>
<dbReference type="PANTHER" id="PTHR21596:SF23">
    <property type="entry name" value="FACTOR OF DNA METHYLATION 4"/>
    <property type="match status" value="1"/>
</dbReference>
<dbReference type="Gene3D" id="3.30.70.2890">
    <property type="entry name" value="XS domain"/>
    <property type="match status" value="1"/>
</dbReference>
<dbReference type="Pfam" id="PF03469">
    <property type="entry name" value="XH"/>
    <property type="match status" value="1"/>
</dbReference>
<keyword evidence="1" id="KW-0175">Coiled coil</keyword>
<dbReference type="GO" id="GO:0080188">
    <property type="term" value="P:gene silencing by siRNA-directed DNA methylation"/>
    <property type="evidence" value="ECO:0007669"/>
    <property type="project" value="InterPro"/>
</dbReference>
<keyword evidence="5" id="KW-1185">Reference proteome</keyword>
<evidence type="ECO:0000256" key="1">
    <source>
        <dbReference type="SAM" id="Coils"/>
    </source>
</evidence>